<dbReference type="InterPro" id="IPR036249">
    <property type="entry name" value="Thioredoxin-like_sf"/>
</dbReference>
<protein>
    <recommendedName>
        <fullName evidence="3">thioredoxin-dependent peroxiredoxin</fullName>
        <ecNumber evidence="3">1.11.1.24</ecNumber>
    </recommendedName>
    <alternativeName>
        <fullName evidence="9">Thioredoxin peroxidase</fullName>
    </alternativeName>
</protein>
<dbReference type="KEGG" id="mpz:Marpi_2001"/>
<dbReference type="SUPFAM" id="SSF52833">
    <property type="entry name" value="Thioredoxin-like"/>
    <property type="match status" value="1"/>
</dbReference>
<dbReference type="FunFam" id="3.40.30.10:FF:000007">
    <property type="entry name" value="Thioredoxin-dependent thiol peroxidase"/>
    <property type="match status" value="1"/>
</dbReference>
<reference evidence="14 15" key="1">
    <citation type="journal article" date="2012" name="J. Bacteriol.">
        <title>Complete Genome Sequence of the Thermophilic, Piezophilic, Heterotrophic Bacterium Marinitoga piezophila KA3.</title>
        <authorList>
            <person name="Lucas S."/>
            <person name="Han J."/>
            <person name="Lapidus A."/>
            <person name="Cheng J.F."/>
            <person name="Goodwin L.A."/>
            <person name="Pitluck S."/>
            <person name="Peters L."/>
            <person name="Mikhailova N."/>
            <person name="Teshima H."/>
            <person name="Detter J.C."/>
            <person name="Han C."/>
            <person name="Tapia R."/>
            <person name="Land M."/>
            <person name="Hauser L."/>
            <person name="Kyrpides N.C."/>
            <person name="Ivanova N."/>
            <person name="Pagani I."/>
            <person name="Vannier P."/>
            <person name="Oger P."/>
            <person name="Bartlett D.H."/>
            <person name="Noll K.M."/>
            <person name="Woyke T."/>
            <person name="Jebbar M."/>
        </authorList>
    </citation>
    <scope>NUCLEOTIDE SEQUENCE [LARGE SCALE GENOMIC DNA]</scope>
    <source>
        <strain evidence="15">DSM 14283 / JCM 11233 / KA3</strain>
    </source>
</reference>
<dbReference type="InterPro" id="IPR000866">
    <property type="entry name" value="AhpC/TSA"/>
</dbReference>
<comment type="similarity">
    <text evidence="10">Belongs to the peroxiredoxin family. BCP/PrxQ subfamily.</text>
</comment>
<feature type="active site" description="Cysteine sulfenic acid (-SOH) intermediate; for peroxidase activity" evidence="12">
    <location>
        <position position="47"/>
    </location>
</feature>
<dbReference type="STRING" id="443254.Marpi_2001"/>
<dbReference type="eggNOG" id="COG1225">
    <property type="taxonomic scope" value="Bacteria"/>
</dbReference>
<proteinExistence type="inferred from homology"/>
<gene>
    <name evidence="14" type="ordered locus">Marpi_2001</name>
</gene>
<evidence type="ECO:0000256" key="12">
    <source>
        <dbReference type="PIRSR" id="PIRSR000239-1"/>
    </source>
</evidence>
<evidence type="ECO:0000256" key="7">
    <source>
        <dbReference type="ARBA" id="ARBA00023157"/>
    </source>
</evidence>
<accession>H2J707</accession>
<evidence type="ECO:0000256" key="4">
    <source>
        <dbReference type="ARBA" id="ARBA00022559"/>
    </source>
</evidence>
<dbReference type="OrthoDB" id="9812811at2"/>
<keyword evidence="5" id="KW-0049">Antioxidant</keyword>
<dbReference type="HOGENOM" id="CLU_042529_14_1_0"/>
<comment type="catalytic activity">
    <reaction evidence="11">
        <text>a hydroperoxide + [thioredoxin]-dithiol = an alcohol + [thioredoxin]-disulfide + H2O</text>
        <dbReference type="Rhea" id="RHEA:62620"/>
        <dbReference type="Rhea" id="RHEA-COMP:10698"/>
        <dbReference type="Rhea" id="RHEA-COMP:10700"/>
        <dbReference type="ChEBI" id="CHEBI:15377"/>
        <dbReference type="ChEBI" id="CHEBI:29950"/>
        <dbReference type="ChEBI" id="CHEBI:30879"/>
        <dbReference type="ChEBI" id="CHEBI:35924"/>
        <dbReference type="ChEBI" id="CHEBI:50058"/>
        <dbReference type="EC" id="1.11.1.24"/>
    </reaction>
</comment>
<evidence type="ECO:0000259" key="13">
    <source>
        <dbReference type="PROSITE" id="PS51352"/>
    </source>
</evidence>
<sequence length="158" mass="18536">MKYLKYNVGDVVDFTLLDDEGKEFKLNDYRGKWVVVYFYPKDNTKGCTTEAIDFTEMLDEFKKLNAEIVGISPDGIDKHQKFKTKHNLKVKLLSDEEKKVLEDFGVWQLKKMYGREYYGVVRTTVLVDPEGKIAHVWEKVRVKGHVEDVLNKLKELQK</sequence>
<dbReference type="EMBL" id="CP003257">
    <property type="protein sequence ID" value="AEX86377.1"/>
    <property type="molecule type" value="Genomic_DNA"/>
</dbReference>
<evidence type="ECO:0000256" key="3">
    <source>
        <dbReference type="ARBA" id="ARBA00013017"/>
    </source>
</evidence>
<evidence type="ECO:0000256" key="8">
    <source>
        <dbReference type="ARBA" id="ARBA00023284"/>
    </source>
</evidence>
<dbReference type="CDD" id="cd03017">
    <property type="entry name" value="PRX_BCP"/>
    <property type="match status" value="1"/>
</dbReference>
<evidence type="ECO:0000256" key="6">
    <source>
        <dbReference type="ARBA" id="ARBA00023002"/>
    </source>
</evidence>
<name>H2J707_MARPK</name>
<dbReference type="GO" id="GO:0008379">
    <property type="term" value="F:thioredoxin peroxidase activity"/>
    <property type="evidence" value="ECO:0007669"/>
    <property type="project" value="TreeGrafter"/>
</dbReference>
<dbReference type="GO" id="GO:0005737">
    <property type="term" value="C:cytoplasm"/>
    <property type="evidence" value="ECO:0007669"/>
    <property type="project" value="TreeGrafter"/>
</dbReference>
<dbReference type="InterPro" id="IPR013766">
    <property type="entry name" value="Thioredoxin_domain"/>
</dbReference>
<feature type="domain" description="Thioredoxin" evidence="13">
    <location>
        <begin position="5"/>
        <end position="158"/>
    </location>
</feature>
<keyword evidence="15" id="KW-1185">Reference proteome</keyword>
<dbReference type="PANTHER" id="PTHR42801">
    <property type="entry name" value="THIOREDOXIN-DEPENDENT PEROXIDE REDUCTASE"/>
    <property type="match status" value="1"/>
</dbReference>
<evidence type="ECO:0000256" key="10">
    <source>
        <dbReference type="ARBA" id="ARBA00038489"/>
    </source>
</evidence>
<comment type="function">
    <text evidence="1">Thiol-specific peroxidase that catalyzes the reduction of hydrogen peroxide and organic hydroperoxides to water and alcohols, respectively. Plays a role in cell protection against oxidative stress by detoxifying peroxides and as sensor of hydrogen peroxide-mediated signaling events.</text>
</comment>
<dbReference type="RefSeq" id="WP_014297447.1">
    <property type="nucleotide sequence ID" value="NC_016751.1"/>
</dbReference>
<evidence type="ECO:0000256" key="11">
    <source>
        <dbReference type="ARBA" id="ARBA00049091"/>
    </source>
</evidence>
<keyword evidence="4" id="KW-0575">Peroxidase</keyword>
<dbReference type="AlphaFoldDB" id="H2J707"/>
<dbReference type="NCBIfam" id="NF006960">
    <property type="entry name" value="PRK09437.1"/>
    <property type="match status" value="1"/>
</dbReference>
<organism evidence="14 15">
    <name type="scientific">Marinitoga piezophila (strain DSM 14283 / JCM 11233 / KA3)</name>
    <dbReference type="NCBI Taxonomy" id="443254"/>
    <lineage>
        <taxon>Bacteria</taxon>
        <taxon>Thermotogati</taxon>
        <taxon>Thermotogota</taxon>
        <taxon>Thermotogae</taxon>
        <taxon>Petrotogales</taxon>
        <taxon>Petrotogaceae</taxon>
        <taxon>Marinitoga</taxon>
    </lineage>
</organism>
<keyword evidence="8" id="KW-0676">Redox-active center</keyword>
<dbReference type="Gene3D" id="3.40.30.10">
    <property type="entry name" value="Glutaredoxin"/>
    <property type="match status" value="1"/>
</dbReference>
<evidence type="ECO:0000256" key="5">
    <source>
        <dbReference type="ARBA" id="ARBA00022862"/>
    </source>
</evidence>
<dbReference type="PROSITE" id="PS51352">
    <property type="entry name" value="THIOREDOXIN_2"/>
    <property type="match status" value="1"/>
</dbReference>
<dbReference type="Proteomes" id="UP000007161">
    <property type="component" value="Chromosome"/>
</dbReference>
<evidence type="ECO:0000256" key="9">
    <source>
        <dbReference type="ARBA" id="ARBA00032824"/>
    </source>
</evidence>
<dbReference type="PANTHER" id="PTHR42801:SF4">
    <property type="entry name" value="AHPC_TSA FAMILY PROTEIN"/>
    <property type="match status" value="1"/>
</dbReference>
<reference evidence="15" key="2">
    <citation type="submission" date="2012-01" db="EMBL/GenBank/DDBJ databases">
        <title>Complete sequence of chromosome of Marinitoga piezophila KA3.</title>
        <authorList>
            <person name="Lucas S."/>
            <person name="Han J."/>
            <person name="Lapidus A."/>
            <person name="Cheng J.-F."/>
            <person name="Goodwin L."/>
            <person name="Pitluck S."/>
            <person name="Peters L."/>
            <person name="Mikhailova N."/>
            <person name="Teshima H."/>
            <person name="Detter J.C."/>
            <person name="Han C."/>
            <person name="Tapia R."/>
            <person name="Land M."/>
            <person name="Hauser L."/>
            <person name="Kyrpides N."/>
            <person name="Ivanova N."/>
            <person name="Pagani I."/>
            <person name="Jebbar M."/>
            <person name="Vannier P."/>
            <person name="Oger P."/>
            <person name="Cario A."/>
            <person name="Bartlett D."/>
            <person name="Noll K.M."/>
            <person name="Woyke T."/>
        </authorList>
    </citation>
    <scope>NUCLEOTIDE SEQUENCE [LARGE SCALE GENOMIC DNA]</scope>
    <source>
        <strain evidence="15">DSM 14283 / JCM 11233 / KA3</strain>
    </source>
</reference>
<evidence type="ECO:0000256" key="2">
    <source>
        <dbReference type="ARBA" id="ARBA00011245"/>
    </source>
</evidence>
<comment type="subunit">
    <text evidence="2">Monomer.</text>
</comment>
<dbReference type="Pfam" id="PF00578">
    <property type="entry name" value="AhpC-TSA"/>
    <property type="match status" value="1"/>
</dbReference>
<dbReference type="InterPro" id="IPR050924">
    <property type="entry name" value="Peroxiredoxin_BCP/PrxQ"/>
</dbReference>
<dbReference type="InterPro" id="IPR024706">
    <property type="entry name" value="Peroxiredoxin_AhpC-typ"/>
</dbReference>
<dbReference type="PIRSF" id="PIRSF000239">
    <property type="entry name" value="AHPC"/>
    <property type="match status" value="1"/>
</dbReference>
<keyword evidence="7" id="KW-1015">Disulfide bond</keyword>
<keyword evidence="6" id="KW-0560">Oxidoreductase</keyword>
<evidence type="ECO:0000313" key="14">
    <source>
        <dbReference type="EMBL" id="AEX86377.1"/>
    </source>
</evidence>
<dbReference type="GO" id="GO:0045454">
    <property type="term" value="P:cell redox homeostasis"/>
    <property type="evidence" value="ECO:0007669"/>
    <property type="project" value="TreeGrafter"/>
</dbReference>
<evidence type="ECO:0000313" key="15">
    <source>
        <dbReference type="Proteomes" id="UP000007161"/>
    </source>
</evidence>
<dbReference type="EC" id="1.11.1.24" evidence="3"/>
<evidence type="ECO:0000256" key="1">
    <source>
        <dbReference type="ARBA" id="ARBA00003330"/>
    </source>
</evidence>
<dbReference type="GO" id="GO:0034599">
    <property type="term" value="P:cellular response to oxidative stress"/>
    <property type="evidence" value="ECO:0007669"/>
    <property type="project" value="TreeGrafter"/>
</dbReference>